<accession>A0AAJ0CCU6</accession>
<dbReference type="Proteomes" id="UP001251528">
    <property type="component" value="Unassembled WGS sequence"/>
</dbReference>
<dbReference type="EMBL" id="JASWJB010000420">
    <property type="protein sequence ID" value="KAK2590590.1"/>
    <property type="molecule type" value="Genomic_DNA"/>
</dbReference>
<feature type="region of interest" description="Disordered" evidence="1">
    <location>
        <begin position="264"/>
        <end position="294"/>
    </location>
</feature>
<evidence type="ECO:0000313" key="3">
    <source>
        <dbReference type="Proteomes" id="UP001251528"/>
    </source>
</evidence>
<feature type="region of interest" description="Disordered" evidence="1">
    <location>
        <begin position="1"/>
        <end position="27"/>
    </location>
</feature>
<protein>
    <submittedName>
        <fullName evidence="2">Uncharacterized protein</fullName>
    </submittedName>
</protein>
<sequence>MEALNNSPGRETTLPEDDTTPGEKRHSMVAERRKLFEVTLADSRLNAPIDSSPGSRHSGKKFPLLSKWQTFRARSPLACMAQSQTAVLSRPAIPNVSQRLSEYLPLSSTCPSLANVRVAATPHTLSECRHRGLNDGNLAILQGPSILPSAVTAQHTQHLDVFLDPVSQFENQEIPRESVKSVVSFSSRCNSKQSFATQSNITEPAAKEILLRKDAGQRVIQPPQPPDFIDEVDFVTAPGIQNNEEYFSGGTTGSVLKPAFRQIPSRTSSRQQHEEKQTEITATHFETSPKKSLDTTASQINNTIVLFESLIAGDEATTSKRKNNPSPLKPLTASSSCHLSTPLSKIKTGTMESTRRKFSNSWGPARFQKSRAHHSSDAARPNHSDELAYKKPNRRRWERNGLFIDGTTEGKHPDLNQWPGRPGYSNQASQAQHPNAFGSVGLGPQIPVPQSGSTTIGCSISQTQQEYINTSFYENDNYGHTSWRSRRRWVSRSTPLIGRVDCALEQPKPIRVSEMKRLVSLCRDKVAGRKYRAKTE</sequence>
<organism evidence="2 3">
    <name type="scientific">Conoideocrella luteorostrata</name>
    <dbReference type="NCBI Taxonomy" id="1105319"/>
    <lineage>
        <taxon>Eukaryota</taxon>
        <taxon>Fungi</taxon>
        <taxon>Dikarya</taxon>
        <taxon>Ascomycota</taxon>
        <taxon>Pezizomycotina</taxon>
        <taxon>Sordariomycetes</taxon>
        <taxon>Hypocreomycetidae</taxon>
        <taxon>Hypocreales</taxon>
        <taxon>Clavicipitaceae</taxon>
        <taxon>Conoideocrella</taxon>
    </lineage>
</organism>
<gene>
    <name evidence="2" type="ORF">QQS21_011737</name>
</gene>
<feature type="region of interest" description="Disordered" evidence="1">
    <location>
        <begin position="317"/>
        <end position="430"/>
    </location>
</feature>
<proteinExistence type="predicted"/>
<dbReference type="AlphaFoldDB" id="A0AAJ0CCU6"/>
<evidence type="ECO:0000313" key="2">
    <source>
        <dbReference type="EMBL" id="KAK2590590.1"/>
    </source>
</evidence>
<feature type="compositionally biased region" description="Polar residues" evidence="1">
    <location>
        <begin position="332"/>
        <end position="343"/>
    </location>
</feature>
<feature type="compositionally biased region" description="Polar residues" evidence="1">
    <location>
        <begin position="1"/>
        <end position="10"/>
    </location>
</feature>
<feature type="compositionally biased region" description="Basic and acidic residues" evidence="1">
    <location>
        <begin position="374"/>
        <end position="389"/>
    </location>
</feature>
<evidence type="ECO:0000256" key="1">
    <source>
        <dbReference type="SAM" id="MobiDB-lite"/>
    </source>
</evidence>
<reference evidence="2" key="1">
    <citation type="submission" date="2023-06" db="EMBL/GenBank/DDBJ databases">
        <title>Conoideocrella luteorostrata (Hypocreales: Clavicipitaceae), a potential biocontrol fungus for elongate hemlock scale in United States Christmas tree production areas.</title>
        <authorList>
            <person name="Barrett H."/>
            <person name="Lovett B."/>
            <person name="Macias A.M."/>
            <person name="Stajich J.E."/>
            <person name="Kasson M.T."/>
        </authorList>
    </citation>
    <scope>NUCLEOTIDE SEQUENCE</scope>
    <source>
        <strain evidence="2">ARSEF 14590</strain>
    </source>
</reference>
<keyword evidence="3" id="KW-1185">Reference proteome</keyword>
<comment type="caution">
    <text evidence="2">The sequence shown here is derived from an EMBL/GenBank/DDBJ whole genome shotgun (WGS) entry which is preliminary data.</text>
</comment>
<name>A0AAJ0CCU6_9HYPO</name>